<organism evidence="2 3">
    <name type="scientific">Amycolatopsis plumensis</name>
    <dbReference type="NCBI Taxonomy" id="236508"/>
    <lineage>
        <taxon>Bacteria</taxon>
        <taxon>Bacillati</taxon>
        <taxon>Actinomycetota</taxon>
        <taxon>Actinomycetes</taxon>
        <taxon>Pseudonocardiales</taxon>
        <taxon>Pseudonocardiaceae</taxon>
        <taxon>Amycolatopsis</taxon>
    </lineage>
</organism>
<accession>A0ABV5U3I1</accession>
<gene>
    <name evidence="2" type="ORF">ACFFTO_17145</name>
</gene>
<proteinExistence type="predicted"/>
<dbReference type="SMART" id="SM00245">
    <property type="entry name" value="TSPc"/>
    <property type="match status" value="1"/>
</dbReference>
<evidence type="ECO:0000259" key="1">
    <source>
        <dbReference type="SMART" id="SM00245"/>
    </source>
</evidence>
<keyword evidence="3" id="KW-1185">Reference proteome</keyword>
<name>A0ABV5U3I1_9PSEU</name>
<sequence length="299" mass="31223">MVAALVLFFAGGAAGVRPHTPAEFLSRTIALIRAQSIDAARVDWPRVEARAAYLARGARADVGTLTALQYVISQLDDPHTMLVHPGQEVASTTEVPSVRTEGGVAALRIPGVAADEAVNRRYVETGFAALSGVPPVCGWIVDLRANTGGAMFPMLTVLAPLLGDGPVGSFVTPDGTRTVWEIHDGQMWLDGRSMSLRPNPVRLPRRPVAVLTSGDTASSGEATLVALRGVSRSFGAPTAGFATANVAVDLGGGVTLLLTTARDADRAGRVYGNTPIPPDQPAADADAAAKEWLRTRGCR</sequence>
<dbReference type="RefSeq" id="WP_378194220.1">
    <property type="nucleotide sequence ID" value="NZ_JBHMBK010000011.1"/>
</dbReference>
<reference evidence="2 3" key="1">
    <citation type="submission" date="2024-09" db="EMBL/GenBank/DDBJ databases">
        <authorList>
            <person name="Sun Q."/>
            <person name="Mori K."/>
        </authorList>
    </citation>
    <scope>NUCLEOTIDE SEQUENCE [LARGE SCALE GENOMIC DNA]</scope>
    <source>
        <strain evidence="2 3">JCM 13852</strain>
    </source>
</reference>
<dbReference type="EMBL" id="JBHMBK010000011">
    <property type="protein sequence ID" value="MFB9685924.1"/>
    <property type="molecule type" value="Genomic_DNA"/>
</dbReference>
<dbReference type="Gene3D" id="3.90.226.10">
    <property type="entry name" value="2-enoyl-CoA Hydratase, Chain A, domain 1"/>
    <property type="match status" value="1"/>
</dbReference>
<dbReference type="SUPFAM" id="SSF52096">
    <property type="entry name" value="ClpP/crotonase"/>
    <property type="match status" value="1"/>
</dbReference>
<dbReference type="InterPro" id="IPR029045">
    <property type="entry name" value="ClpP/crotonase-like_dom_sf"/>
</dbReference>
<dbReference type="Pfam" id="PF03572">
    <property type="entry name" value="Peptidase_S41"/>
    <property type="match status" value="1"/>
</dbReference>
<feature type="domain" description="Tail specific protease" evidence="1">
    <location>
        <begin position="76"/>
        <end position="283"/>
    </location>
</feature>
<dbReference type="Proteomes" id="UP001589535">
    <property type="component" value="Unassembled WGS sequence"/>
</dbReference>
<dbReference type="InterPro" id="IPR005151">
    <property type="entry name" value="Tail-specific_protease"/>
</dbReference>
<comment type="caution">
    <text evidence="2">The sequence shown here is derived from an EMBL/GenBank/DDBJ whole genome shotgun (WGS) entry which is preliminary data.</text>
</comment>
<evidence type="ECO:0000313" key="2">
    <source>
        <dbReference type="EMBL" id="MFB9685924.1"/>
    </source>
</evidence>
<protein>
    <submittedName>
        <fullName evidence="2">S41 family peptidase</fullName>
    </submittedName>
</protein>
<evidence type="ECO:0000313" key="3">
    <source>
        <dbReference type="Proteomes" id="UP001589535"/>
    </source>
</evidence>